<evidence type="ECO:0000256" key="7">
    <source>
        <dbReference type="PIRSR" id="PIRSR614186-1"/>
    </source>
</evidence>
<dbReference type="Gene3D" id="3.40.50.1820">
    <property type="entry name" value="alpha/beta hydrolase"/>
    <property type="match status" value="1"/>
</dbReference>
<dbReference type="FunFam" id="3.40.50.1820:FF:000002">
    <property type="entry name" value="S-formylglutathione hydrolase"/>
    <property type="match status" value="1"/>
</dbReference>
<evidence type="ECO:0000256" key="5">
    <source>
        <dbReference type="ARBA" id="ARBA00047590"/>
    </source>
</evidence>
<dbReference type="EC" id="3.1.2.12" evidence="2 6"/>
<feature type="active site" description="Charge relay system" evidence="7">
    <location>
        <position position="257"/>
    </location>
</feature>
<reference evidence="9 10" key="1">
    <citation type="journal article" date="2022" name="IScience">
        <title>An ultrasensitive nanofiber-based assay for enzymatic hydrolysis and deep-sea microbial degradation of cellulose.</title>
        <authorList>
            <person name="Tsudome M."/>
            <person name="Tachioka M."/>
            <person name="Miyazaki M."/>
            <person name="Uchimura K."/>
            <person name="Tsuda M."/>
            <person name="Takaki Y."/>
            <person name="Deguchi S."/>
        </authorList>
    </citation>
    <scope>NUCLEOTIDE SEQUENCE [LARGE SCALE GENOMIC DNA]</scope>
    <source>
        <strain evidence="9 10">GE09</strain>
    </source>
</reference>
<dbReference type="InterPro" id="IPR000801">
    <property type="entry name" value="Esterase-like"/>
</dbReference>
<keyword evidence="3 8" id="KW-0719">Serine esterase</keyword>
<dbReference type="InterPro" id="IPR029058">
    <property type="entry name" value="AB_hydrolase_fold"/>
</dbReference>
<sequence length="279" mass="30884">MELIDSHKIFSGKQLRYRHRSGVLNCDMVFSIYLPPQAEHGPVPVLYWLSGLTCDDQNFVTKAGAQRYAAEHGIAIVAPDTSPRGEAVPDDAESAWDFGLAAGFYVDASEKPWSDHYQMYSYINDELPSLIQDAFAVVTNKAAISGHSMGGHGALISALKNPNRFVSVSAFAPICAPMQCAWGQKAFTGYLGGDQNKWQAYDATALLLMSEQAVPMRIDQGADDSFLLEQLKPEKIQSAAKQKNYPLDYRLHAGYDHSYYFIASFIGEHIAFHAKHLSR</sequence>
<proteinExistence type="inferred from homology"/>
<evidence type="ECO:0000256" key="2">
    <source>
        <dbReference type="ARBA" id="ARBA00012479"/>
    </source>
</evidence>
<gene>
    <name evidence="9" type="ORF">MARGE09_P1207</name>
</gene>
<evidence type="ECO:0000313" key="9">
    <source>
        <dbReference type="EMBL" id="BCD97007.1"/>
    </source>
</evidence>
<keyword evidence="4 8" id="KW-0378">Hydrolase</keyword>
<name>A0AAN2BJJ1_9GAMM</name>
<dbReference type="NCBIfam" id="TIGR02821">
    <property type="entry name" value="fghA_ester_D"/>
    <property type="match status" value="1"/>
</dbReference>
<dbReference type="GO" id="GO:0052689">
    <property type="term" value="F:carboxylic ester hydrolase activity"/>
    <property type="evidence" value="ECO:0007669"/>
    <property type="project" value="UniProtKB-KW"/>
</dbReference>
<accession>A0AAN2BJJ1</accession>
<dbReference type="GO" id="GO:0046294">
    <property type="term" value="P:formaldehyde catabolic process"/>
    <property type="evidence" value="ECO:0007669"/>
    <property type="project" value="InterPro"/>
</dbReference>
<evidence type="ECO:0000256" key="6">
    <source>
        <dbReference type="NCBIfam" id="TIGR02821"/>
    </source>
</evidence>
<evidence type="ECO:0000256" key="3">
    <source>
        <dbReference type="ARBA" id="ARBA00022487"/>
    </source>
</evidence>
<keyword evidence="10" id="KW-1185">Reference proteome</keyword>
<dbReference type="Pfam" id="PF00756">
    <property type="entry name" value="Esterase"/>
    <property type="match status" value="1"/>
</dbReference>
<dbReference type="KEGG" id="marq:MARGE09_P1207"/>
<dbReference type="PANTHER" id="PTHR10061">
    <property type="entry name" value="S-FORMYLGLUTATHIONE HYDROLASE"/>
    <property type="match status" value="1"/>
</dbReference>
<dbReference type="InterPro" id="IPR014186">
    <property type="entry name" value="S-formylglutathione_hydrol"/>
</dbReference>
<dbReference type="RefSeq" id="WP_236986485.1">
    <property type="nucleotide sequence ID" value="NZ_AP023086.1"/>
</dbReference>
<dbReference type="GO" id="GO:0005829">
    <property type="term" value="C:cytosol"/>
    <property type="evidence" value="ECO:0007669"/>
    <property type="project" value="TreeGrafter"/>
</dbReference>
<comment type="catalytic activity">
    <reaction evidence="5 8">
        <text>S-formylglutathione + H2O = formate + glutathione + H(+)</text>
        <dbReference type="Rhea" id="RHEA:14961"/>
        <dbReference type="ChEBI" id="CHEBI:15377"/>
        <dbReference type="ChEBI" id="CHEBI:15378"/>
        <dbReference type="ChEBI" id="CHEBI:15740"/>
        <dbReference type="ChEBI" id="CHEBI:57688"/>
        <dbReference type="ChEBI" id="CHEBI:57925"/>
        <dbReference type="EC" id="3.1.2.12"/>
    </reaction>
</comment>
<dbReference type="Proteomes" id="UP001320119">
    <property type="component" value="Chromosome"/>
</dbReference>
<protein>
    <recommendedName>
        <fullName evidence="2 6">S-formylglutathione hydrolase</fullName>
        <ecNumber evidence="2 6">3.1.2.12</ecNumber>
    </recommendedName>
</protein>
<dbReference type="GO" id="GO:0018738">
    <property type="term" value="F:S-formylglutathione hydrolase activity"/>
    <property type="evidence" value="ECO:0007669"/>
    <property type="project" value="UniProtKB-UniRule"/>
</dbReference>
<dbReference type="EMBL" id="AP023086">
    <property type="protein sequence ID" value="BCD97007.1"/>
    <property type="molecule type" value="Genomic_DNA"/>
</dbReference>
<evidence type="ECO:0000313" key="10">
    <source>
        <dbReference type="Proteomes" id="UP001320119"/>
    </source>
</evidence>
<dbReference type="AlphaFoldDB" id="A0AAN2BJJ1"/>
<comment type="similarity">
    <text evidence="1 8">Belongs to the esterase D family.</text>
</comment>
<evidence type="ECO:0000256" key="8">
    <source>
        <dbReference type="RuleBase" id="RU363068"/>
    </source>
</evidence>
<comment type="function">
    <text evidence="8">Serine hydrolase involved in the detoxification of formaldehyde.</text>
</comment>
<dbReference type="SUPFAM" id="SSF53474">
    <property type="entry name" value="alpha/beta-Hydrolases"/>
    <property type="match status" value="1"/>
</dbReference>
<evidence type="ECO:0000256" key="4">
    <source>
        <dbReference type="ARBA" id="ARBA00022801"/>
    </source>
</evidence>
<feature type="active site" description="Charge relay system" evidence="7">
    <location>
        <position position="224"/>
    </location>
</feature>
<evidence type="ECO:0000256" key="1">
    <source>
        <dbReference type="ARBA" id="ARBA00005622"/>
    </source>
</evidence>
<feature type="active site" description="Charge relay system" evidence="7">
    <location>
        <position position="148"/>
    </location>
</feature>
<organism evidence="9 10">
    <name type="scientific">Marinagarivorans cellulosilyticus</name>
    <dbReference type="NCBI Taxonomy" id="2721545"/>
    <lineage>
        <taxon>Bacteria</taxon>
        <taxon>Pseudomonadati</taxon>
        <taxon>Pseudomonadota</taxon>
        <taxon>Gammaproteobacteria</taxon>
        <taxon>Cellvibrionales</taxon>
        <taxon>Cellvibrionaceae</taxon>
        <taxon>Marinagarivorans</taxon>
    </lineage>
</organism>
<dbReference type="PANTHER" id="PTHR10061:SF0">
    <property type="entry name" value="S-FORMYLGLUTATHIONE HYDROLASE"/>
    <property type="match status" value="1"/>
</dbReference>